<keyword evidence="1" id="KW-0479">Metal-binding</keyword>
<dbReference type="InterPro" id="IPR005502">
    <property type="entry name" value="Ribosyl_crysJ1"/>
</dbReference>
<reference evidence="2 3" key="1">
    <citation type="submission" date="2016-01" db="EMBL/GenBank/DDBJ databases">
        <authorList>
            <person name="Oliw E.H."/>
        </authorList>
    </citation>
    <scope>NUCLEOTIDE SEQUENCE [LARGE SCALE GENOMIC DNA]</scope>
    <source>
        <strain evidence="2 3">FRB97</strain>
    </source>
</reference>
<evidence type="ECO:0000256" key="1">
    <source>
        <dbReference type="PIRSR" id="PIRSR605502-1"/>
    </source>
</evidence>
<dbReference type="GO" id="GO:0046872">
    <property type="term" value="F:metal ion binding"/>
    <property type="evidence" value="ECO:0007669"/>
    <property type="project" value="UniProtKB-KW"/>
</dbReference>
<dbReference type="Pfam" id="PF03747">
    <property type="entry name" value="ADP_ribosyl_GH"/>
    <property type="match status" value="1"/>
</dbReference>
<feature type="binding site" evidence="1">
    <location>
        <position position="118"/>
    </location>
    <ligand>
        <name>Mg(2+)</name>
        <dbReference type="ChEBI" id="CHEBI:18420"/>
        <label>1</label>
    </ligand>
</feature>
<dbReference type="NCBIfam" id="NF041672">
    <property type="entry name" value="ADPriboarghdlase"/>
    <property type="match status" value="1"/>
</dbReference>
<dbReference type="GO" id="GO:0016787">
    <property type="term" value="F:hydrolase activity"/>
    <property type="evidence" value="ECO:0007669"/>
    <property type="project" value="UniProtKB-KW"/>
</dbReference>
<feature type="binding site" evidence="1">
    <location>
        <position position="317"/>
    </location>
    <ligand>
        <name>Mg(2+)</name>
        <dbReference type="ChEBI" id="CHEBI:18420"/>
        <label>1</label>
    </ligand>
</feature>
<feature type="binding site" evidence="1">
    <location>
        <position position="116"/>
    </location>
    <ligand>
        <name>Mg(2+)</name>
        <dbReference type="ChEBI" id="CHEBI:18420"/>
        <label>1</label>
    </ligand>
</feature>
<dbReference type="Gene3D" id="1.10.4080.10">
    <property type="entry name" value="ADP-ribosylation/Crystallin J1"/>
    <property type="match status" value="1"/>
</dbReference>
<dbReference type="PANTHER" id="PTHR16222:SF12">
    <property type="entry name" value="ADP-RIBOSYLGLYCOHYDROLASE-RELATED"/>
    <property type="match status" value="1"/>
</dbReference>
<name>A0A250B692_9GAMM</name>
<dbReference type="SUPFAM" id="SSF101478">
    <property type="entry name" value="ADP-ribosylglycohydrolase"/>
    <property type="match status" value="1"/>
</dbReference>
<feature type="binding site" evidence="1">
    <location>
        <position position="318"/>
    </location>
    <ligand>
        <name>Mg(2+)</name>
        <dbReference type="ChEBI" id="CHEBI:18420"/>
        <label>1</label>
    </ligand>
</feature>
<accession>A0A250B692</accession>
<evidence type="ECO:0000313" key="2">
    <source>
        <dbReference type="EMBL" id="ATA21763.1"/>
    </source>
</evidence>
<dbReference type="PANTHER" id="PTHR16222">
    <property type="entry name" value="ADP-RIBOSYLGLYCOHYDROLASE"/>
    <property type="match status" value="1"/>
</dbReference>
<dbReference type="KEGG" id="gqu:AWC35_21850"/>
<dbReference type="EMBL" id="CP014136">
    <property type="protein sequence ID" value="ATA21763.1"/>
    <property type="molecule type" value="Genomic_DNA"/>
</dbReference>
<feature type="binding site" evidence="1">
    <location>
        <position position="117"/>
    </location>
    <ligand>
        <name>Mg(2+)</name>
        <dbReference type="ChEBI" id="CHEBI:18420"/>
        <label>1</label>
    </ligand>
</feature>
<dbReference type="InterPro" id="IPR049650">
    <property type="entry name" value="Tri1-like"/>
</dbReference>
<dbReference type="OrthoDB" id="9798107at2"/>
<keyword evidence="3" id="KW-1185">Reference proteome</keyword>
<dbReference type="AlphaFoldDB" id="A0A250B692"/>
<dbReference type="InterPro" id="IPR036705">
    <property type="entry name" value="Ribosyl_crysJ1_sf"/>
</dbReference>
<keyword evidence="2" id="KW-0378">Hydrolase</keyword>
<organism evidence="2 3">
    <name type="scientific">Gibbsiella quercinecans</name>
    <dbReference type="NCBI Taxonomy" id="929813"/>
    <lineage>
        <taxon>Bacteria</taxon>
        <taxon>Pseudomonadati</taxon>
        <taxon>Pseudomonadota</taxon>
        <taxon>Gammaproteobacteria</taxon>
        <taxon>Enterobacterales</taxon>
        <taxon>Yersiniaceae</taxon>
        <taxon>Gibbsiella</taxon>
    </lineage>
</organism>
<feature type="binding site" evidence="1">
    <location>
        <position position="315"/>
    </location>
    <ligand>
        <name>Mg(2+)</name>
        <dbReference type="ChEBI" id="CHEBI:18420"/>
        <label>1</label>
    </ligand>
</feature>
<protein>
    <submittedName>
        <fullName evidence="2">ADP-ribosylglycohydrolase</fullName>
    </submittedName>
</protein>
<dbReference type="InterPro" id="IPR050792">
    <property type="entry name" value="ADP-ribosylglycohydrolase"/>
</dbReference>
<comment type="cofactor">
    <cofactor evidence="1">
        <name>Mg(2+)</name>
        <dbReference type="ChEBI" id="CHEBI:18420"/>
    </cofactor>
    <text evidence="1">Binds 2 magnesium ions per subunit.</text>
</comment>
<evidence type="ECO:0000313" key="3">
    <source>
        <dbReference type="Proteomes" id="UP000217182"/>
    </source>
</evidence>
<proteinExistence type="predicted"/>
<sequence length="364" mass="41049">MIDLHQNVNTLESYAERYRHLLPVVSQRLQDRMNYSTPKHRHPPMIDVTSGKVQWQESQPQIVTDEVALDKAKGALVGLAIGDAVGTTLEFQPRDAKHINDMVGGGPFRLKPGEWTDDTSMALCLADTYLTAKRLDITLFRDNLVRWYRFGENSSNGRCFDIGTTTRYALEQYLIYGERWFGNSEPETAGNAALIRHAPVAIFRRKSFYNTYTESERQSMATHCAVESMRSCQFLGLILHYLINGYSKEDTFSQHIITLPVRALLINAGEYKNKSRDQIRSSGYVIDTLEAAMWAVWNTDNFRDAILLAANLGDDADSVAATAGQIAGALYGYSAIPDDWLNKLAQHKRITEIAEKLFNLSPNE</sequence>
<dbReference type="Proteomes" id="UP000217182">
    <property type="component" value="Chromosome"/>
</dbReference>
<dbReference type="RefSeq" id="WP_095848347.1">
    <property type="nucleotide sequence ID" value="NZ_CP014136.1"/>
</dbReference>
<gene>
    <name evidence="2" type="ORF">AWC35_21850</name>
</gene>
<keyword evidence="1" id="KW-0460">Magnesium</keyword>